<keyword evidence="4 7" id="KW-0812">Transmembrane</keyword>
<feature type="transmembrane region" description="Helical" evidence="7">
    <location>
        <begin position="115"/>
        <end position="144"/>
    </location>
</feature>
<evidence type="ECO:0000256" key="4">
    <source>
        <dbReference type="ARBA" id="ARBA00022692"/>
    </source>
</evidence>
<evidence type="ECO:0000259" key="8">
    <source>
        <dbReference type="Pfam" id="PF00924"/>
    </source>
</evidence>
<feature type="domain" description="Mechanosensitive ion channel MscS C-terminal" evidence="9">
    <location>
        <begin position="203"/>
        <end position="285"/>
    </location>
</feature>
<dbReference type="InterPro" id="IPR045275">
    <property type="entry name" value="MscS_archaea/bacteria_type"/>
</dbReference>
<keyword evidence="5 7" id="KW-1133">Transmembrane helix</keyword>
<keyword evidence="6 7" id="KW-0472">Membrane</keyword>
<dbReference type="InterPro" id="IPR006685">
    <property type="entry name" value="MscS_channel_2nd"/>
</dbReference>
<dbReference type="Pfam" id="PF00924">
    <property type="entry name" value="MS_channel_2nd"/>
    <property type="match status" value="1"/>
</dbReference>
<proteinExistence type="inferred from homology"/>
<reference evidence="10 11" key="1">
    <citation type="submission" date="2023-02" db="EMBL/GenBank/DDBJ databases">
        <title>Genome sequence of Lentisphaera profundi SAORIC-696.</title>
        <authorList>
            <person name="Kim e."/>
            <person name="Cho J.-C."/>
            <person name="Choi A."/>
            <person name="Kang I."/>
        </authorList>
    </citation>
    <scope>NUCLEOTIDE SEQUENCE [LARGE SCALE GENOMIC DNA]</scope>
    <source>
        <strain evidence="10 11">SAORIC-696</strain>
    </source>
</reference>
<evidence type="ECO:0000256" key="6">
    <source>
        <dbReference type="ARBA" id="ARBA00023136"/>
    </source>
</evidence>
<feature type="domain" description="Mechanosensitive ion channel MscS" evidence="8">
    <location>
        <begin position="132"/>
        <end position="196"/>
    </location>
</feature>
<sequence>MNSFLFAAADAVAPTEADAIIGSEPMSESTFPLMEKGFEFLQVYGLPIIHAIIIYFIGVKVVRYATKYICHLMKKSKTDETLVKFASHLINATGVVFVIIGALTKLGMPTTSMVAVVGAAGLAIGLSLQGALSNFAAGILIIMFKPFKVGDLIDAGGTVGTVREIELFTSKLITPDNKTAVIPNSLLTADKIINFTETEDIRVDLTFGCSYGDDNDKVKSVLMNILTSDPRVLTEPAPMVSISGHGDSSINYAVRPWCKAVNYWDVYFDMHEKVKKEFDAQGISIPFPQRDLHIVSGTGKIS</sequence>
<dbReference type="PANTHER" id="PTHR30221">
    <property type="entry name" value="SMALL-CONDUCTANCE MECHANOSENSITIVE CHANNEL"/>
    <property type="match status" value="1"/>
</dbReference>
<evidence type="ECO:0000256" key="3">
    <source>
        <dbReference type="ARBA" id="ARBA00022475"/>
    </source>
</evidence>
<comment type="similarity">
    <text evidence="2">Belongs to the MscS (TC 1.A.23) family.</text>
</comment>
<dbReference type="Gene3D" id="1.10.287.1260">
    <property type="match status" value="1"/>
</dbReference>
<accession>A0ABY7VY91</accession>
<evidence type="ECO:0000256" key="7">
    <source>
        <dbReference type="SAM" id="Phobius"/>
    </source>
</evidence>
<dbReference type="SUPFAM" id="SSF50182">
    <property type="entry name" value="Sm-like ribonucleoproteins"/>
    <property type="match status" value="1"/>
</dbReference>
<dbReference type="Proteomes" id="UP001214250">
    <property type="component" value="Chromosome 2"/>
</dbReference>
<feature type="transmembrane region" description="Helical" evidence="7">
    <location>
        <begin position="82"/>
        <end position="103"/>
    </location>
</feature>
<dbReference type="InterPro" id="IPR011014">
    <property type="entry name" value="MscS_channel_TM-2"/>
</dbReference>
<organism evidence="10 11">
    <name type="scientific">Lentisphaera profundi</name>
    <dbReference type="NCBI Taxonomy" id="1658616"/>
    <lineage>
        <taxon>Bacteria</taxon>
        <taxon>Pseudomonadati</taxon>
        <taxon>Lentisphaerota</taxon>
        <taxon>Lentisphaeria</taxon>
        <taxon>Lentisphaerales</taxon>
        <taxon>Lentisphaeraceae</taxon>
        <taxon>Lentisphaera</taxon>
    </lineage>
</organism>
<gene>
    <name evidence="10" type="ORF">PQO03_20720</name>
</gene>
<dbReference type="InterPro" id="IPR049278">
    <property type="entry name" value="MS_channel_C"/>
</dbReference>
<dbReference type="InterPro" id="IPR023408">
    <property type="entry name" value="MscS_beta-dom_sf"/>
</dbReference>
<name>A0ABY7VY91_9BACT</name>
<dbReference type="InterPro" id="IPR010920">
    <property type="entry name" value="LSM_dom_sf"/>
</dbReference>
<evidence type="ECO:0000256" key="1">
    <source>
        <dbReference type="ARBA" id="ARBA00004651"/>
    </source>
</evidence>
<dbReference type="PANTHER" id="PTHR30221:SF1">
    <property type="entry name" value="SMALL-CONDUCTANCE MECHANOSENSITIVE CHANNEL"/>
    <property type="match status" value="1"/>
</dbReference>
<feature type="transmembrane region" description="Helical" evidence="7">
    <location>
        <begin position="41"/>
        <end position="62"/>
    </location>
</feature>
<evidence type="ECO:0000259" key="9">
    <source>
        <dbReference type="Pfam" id="PF21082"/>
    </source>
</evidence>
<dbReference type="EMBL" id="CP117812">
    <property type="protein sequence ID" value="WDE98243.1"/>
    <property type="molecule type" value="Genomic_DNA"/>
</dbReference>
<dbReference type="InterPro" id="IPR011066">
    <property type="entry name" value="MscS_channel_C_sf"/>
</dbReference>
<dbReference type="SUPFAM" id="SSF82861">
    <property type="entry name" value="Mechanosensitive channel protein MscS (YggB), transmembrane region"/>
    <property type="match status" value="1"/>
</dbReference>
<protein>
    <submittedName>
        <fullName evidence="10">Mechanosensitive ion channel</fullName>
    </submittedName>
</protein>
<evidence type="ECO:0000313" key="11">
    <source>
        <dbReference type="Proteomes" id="UP001214250"/>
    </source>
</evidence>
<dbReference type="Gene3D" id="2.30.30.60">
    <property type="match status" value="1"/>
</dbReference>
<keyword evidence="3" id="KW-1003">Cell membrane</keyword>
<comment type="subcellular location">
    <subcellularLocation>
        <location evidence="1">Cell membrane</location>
        <topology evidence="1">Multi-pass membrane protein</topology>
    </subcellularLocation>
</comment>
<dbReference type="Gene3D" id="3.30.70.100">
    <property type="match status" value="1"/>
</dbReference>
<keyword evidence="11" id="KW-1185">Reference proteome</keyword>
<evidence type="ECO:0000256" key="2">
    <source>
        <dbReference type="ARBA" id="ARBA00008017"/>
    </source>
</evidence>
<evidence type="ECO:0000313" key="10">
    <source>
        <dbReference type="EMBL" id="WDE98243.1"/>
    </source>
</evidence>
<dbReference type="SUPFAM" id="SSF82689">
    <property type="entry name" value="Mechanosensitive channel protein MscS (YggB), C-terminal domain"/>
    <property type="match status" value="1"/>
</dbReference>
<evidence type="ECO:0000256" key="5">
    <source>
        <dbReference type="ARBA" id="ARBA00022989"/>
    </source>
</evidence>
<dbReference type="RefSeq" id="WP_274153103.1">
    <property type="nucleotide sequence ID" value="NZ_CP117812.1"/>
</dbReference>
<dbReference type="Pfam" id="PF21082">
    <property type="entry name" value="MS_channel_3rd"/>
    <property type="match status" value="1"/>
</dbReference>